<evidence type="ECO:0000313" key="2">
    <source>
        <dbReference type="Proteomes" id="UP000236161"/>
    </source>
</evidence>
<dbReference type="AlphaFoldDB" id="A0A2I0A6D7"/>
<dbReference type="Proteomes" id="UP000236161">
    <property type="component" value="Unassembled WGS sequence"/>
</dbReference>
<keyword evidence="2" id="KW-1185">Reference proteome</keyword>
<evidence type="ECO:0000313" key="1">
    <source>
        <dbReference type="EMBL" id="PKA51094.1"/>
    </source>
</evidence>
<accession>A0A2I0A6D7</accession>
<protein>
    <submittedName>
        <fullName evidence="1">Uncharacterized protein</fullName>
    </submittedName>
</protein>
<organism evidence="1 2">
    <name type="scientific">Apostasia shenzhenica</name>
    <dbReference type="NCBI Taxonomy" id="1088818"/>
    <lineage>
        <taxon>Eukaryota</taxon>
        <taxon>Viridiplantae</taxon>
        <taxon>Streptophyta</taxon>
        <taxon>Embryophyta</taxon>
        <taxon>Tracheophyta</taxon>
        <taxon>Spermatophyta</taxon>
        <taxon>Magnoliopsida</taxon>
        <taxon>Liliopsida</taxon>
        <taxon>Asparagales</taxon>
        <taxon>Orchidaceae</taxon>
        <taxon>Apostasioideae</taxon>
        <taxon>Apostasia</taxon>
    </lineage>
</organism>
<sequence length="77" mass="9118">MRFVIHFDHLSVHSGRVNAEDSIDRPCRWGIGPRRLTRTWRLQILGRSPRVCWGLALLRDIECGRHQREFFKFALAC</sequence>
<dbReference type="EMBL" id="KZ452014">
    <property type="protein sequence ID" value="PKA51094.1"/>
    <property type="molecule type" value="Genomic_DNA"/>
</dbReference>
<reference evidence="1 2" key="1">
    <citation type="journal article" date="2017" name="Nature">
        <title>The Apostasia genome and the evolution of orchids.</title>
        <authorList>
            <person name="Zhang G.Q."/>
            <person name="Liu K.W."/>
            <person name="Li Z."/>
            <person name="Lohaus R."/>
            <person name="Hsiao Y.Y."/>
            <person name="Niu S.C."/>
            <person name="Wang J.Y."/>
            <person name="Lin Y.C."/>
            <person name="Xu Q."/>
            <person name="Chen L.J."/>
            <person name="Yoshida K."/>
            <person name="Fujiwara S."/>
            <person name="Wang Z.W."/>
            <person name="Zhang Y.Q."/>
            <person name="Mitsuda N."/>
            <person name="Wang M."/>
            <person name="Liu G.H."/>
            <person name="Pecoraro L."/>
            <person name="Huang H.X."/>
            <person name="Xiao X.J."/>
            <person name="Lin M."/>
            <person name="Wu X.Y."/>
            <person name="Wu W.L."/>
            <person name="Chen Y.Y."/>
            <person name="Chang S.B."/>
            <person name="Sakamoto S."/>
            <person name="Ohme-Takagi M."/>
            <person name="Yagi M."/>
            <person name="Zeng S.J."/>
            <person name="Shen C.Y."/>
            <person name="Yeh C.M."/>
            <person name="Luo Y.B."/>
            <person name="Tsai W.C."/>
            <person name="Van de Peer Y."/>
            <person name="Liu Z.J."/>
        </authorList>
    </citation>
    <scope>NUCLEOTIDE SEQUENCE [LARGE SCALE GENOMIC DNA]</scope>
    <source>
        <strain evidence="2">cv. Shenzhen</strain>
        <tissue evidence="1">Stem</tissue>
    </source>
</reference>
<proteinExistence type="predicted"/>
<gene>
    <name evidence="1" type="ORF">AXF42_Ash010534</name>
</gene>
<name>A0A2I0A6D7_9ASPA</name>